<keyword evidence="2" id="KW-0812">Transmembrane</keyword>
<feature type="region of interest" description="Disordered" evidence="1">
    <location>
        <begin position="1"/>
        <end position="30"/>
    </location>
</feature>
<feature type="transmembrane region" description="Helical" evidence="2">
    <location>
        <begin position="49"/>
        <end position="71"/>
    </location>
</feature>
<dbReference type="Proteomes" id="UP001307849">
    <property type="component" value="Unassembled WGS sequence"/>
</dbReference>
<evidence type="ECO:0000313" key="4">
    <source>
        <dbReference type="Proteomes" id="UP001307849"/>
    </source>
</evidence>
<keyword evidence="2" id="KW-0472">Membrane</keyword>
<accession>A0AAN8NNN4</accession>
<feature type="region of interest" description="Disordered" evidence="1">
    <location>
        <begin position="143"/>
        <end position="170"/>
    </location>
</feature>
<keyword evidence="2" id="KW-1133">Transmembrane helix</keyword>
<keyword evidence="4" id="KW-1185">Reference proteome</keyword>
<dbReference type="EMBL" id="JAVHJM010000001">
    <property type="protein sequence ID" value="KAK6521713.1"/>
    <property type="molecule type" value="Genomic_DNA"/>
</dbReference>
<sequence>MSPVATSSKQAPGNSNPVIPTSDDPAALFDIPSNEEAKPTLFRRITDKVIVPVVALGLATPIISQGICLVGSKILKHRMERETEAMMSRARAGDGQHSGRGDPIALSQEEEEMRRAEMAAIKEHLKRRKEDAKVQRQLLKAEKAAMRKSESTLAQKLKKESSRSATTTATATTPITTINKAKNRAIDIDTSEPPTYSEAIGRVDNLVHEWEQASPSTLPFHKQTTSITYDPATDIPARDKSKSIIGWVQGKKAAAYQGLKLDQKKAASKSKVKVTKKAGLIFGFGYWGNY</sequence>
<evidence type="ECO:0000256" key="1">
    <source>
        <dbReference type="SAM" id="MobiDB-lite"/>
    </source>
</evidence>
<name>A0AAN8NNN4_9PEZI</name>
<gene>
    <name evidence="3" type="ORF">TWF506_001917</name>
</gene>
<evidence type="ECO:0000256" key="2">
    <source>
        <dbReference type="SAM" id="Phobius"/>
    </source>
</evidence>
<comment type="caution">
    <text evidence="3">The sequence shown here is derived from an EMBL/GenBank/DDBJ whole genome shotgun (WGS) entry which is preliminary data.</text>
</comment>
<protein>
    <submittedName>
        <fullName evidence="3">Uncharacterized protein</fullName>
    </submittedName>
</protein>
<reference evidence="3 4" key="1">
    <citation type="submission" date="2019-10" db="EMBL/GenBank/DDBJ databases">
        <authorList>
            <person name="Palmer J.M."/>
        </authorList>
    </citation>
    <scope>NUCLEOTIDE SEQUENCE [LARGE SCALE GENOMIC DNA]</scope>
    <source>
        <strain evidence="3 4">TWF506</strain>
    </source>
</reference>
<evidence type="ECO:0000313" key="3">
    <source>
        <dbReference type="EMBL" id="KAK6521713.1"/>
    </source>
</evidence>
<proteinExistence type="predicted"/>
<organism evidence="3 4">
    <name type="scientific">Arthrobotrys conoides</name>
    <dbReference type="NCBI Taxonomy" id="74498"/>
    <lineage>
        <taxon>Eukaryota</taxon>
        <taxon>Fungi</taxon>
        <taxon>Dikarya</taxon>
        <taxon>Ascomycota</taxon>
        <taxon>Pezizomycotina</taxon>
        <taxon>Orbiliomycetes</taxon>
        <taxon>Orbiliales</taxon>
        <taxon>Orbiliaceae</taxon>
        <taxon>Arthrobotrys</taxon>
    </lineage>
</organism>
<feature type="compositionally biased region" description="Polar residues" evidence="1">
    <location>
        <begin position="1"/>
        <end position="19"/>
    </location>
</feature>
<dbReference type="AlphaFoldDB" id="A0AAN8NNN4"/>